<reference evidence="3" key="1">
    <citation type="submission" date="2022-07" db="EMBL/GenBank/DDBJ databases">
        <title>The genome of Lyophyllum shimeji provides insight into the initial evolution of ectomycorrhizal fungal genome.</title>
        <authorList>
            <person name="Kobayashi Y."/>
            <person name="Shibata T."/>
            <person name="Hirakawa H."/>
            <person name="Shigenobu S."/>
            <person name="Nishiyama T."/>
            <person name="Yamada A."/>
            <person name="Hasebe M."/>
            <person name="Kawaguchi M."/>
        </authorList>
    </citation>
    <scope>NUCLEOTIDE SEQUENCE</scope>
    <source>
        <strain evidence="3">AT787</strain>
    </source>
</reference>
<sequence length="283" mass="30820">MYDSPSVNYGEGPARLVRTQAPEWKRDNVPRIGGSFGGFVALVVCLSLLIIICCIAIFFLLRDQRTSDEEQARRAKRNRYATRSGSHSPSYELEGTSHRTPLTRLAAVFGRSNDPRRARPQNRSRGNMKGGSEHGWIQAGSTDDHDWNPDLGEGLAGPSRVRESASPSPVSLQNRQVPSPGPVSRSTSGSTTTSSVRFDFHAVRGLSYPERRPSPHSTLPNIHSQLSSPSYSPASSSPVLLRTLSPEPIPSALTLDDDSRQYVTPSGVVMRTLPGGSKFIEAL</sequence>
<keyword evidence="2" id="KW-0812">Transmembrane</keyword>
<name>A0A9P3UII4_LYOSH</name>
<accession>A0A9P3UII4</accession>
<evidence type="ECO:0000256" key="1">
    <source>
        <dbReference type="SAM" id="MobiDB-lite"/>
    </source>
</evidence>
<evidence type="ECO:0000313" key="3">
    <source>
        <dbReference type="EMBL" id="GLB35559.1"/>
    </source>
</evidence>
<keyword evidence="4" id="KW-1185">Reference proteome</keyword>
<keyword evidence="2" id="KW-0472">Membrane</keyword>
<organism evidence="3 4">
    <name type="scientific">Lyophyllum shimeji</name>
    <name type="common">Hon-shimeji</name>
    <name type="synonym">Tricholoma shimeji</name>
    <dbReference type="NCBI Taxonomy" id="47721"/>
    <lineage>
        <taxon>Eukaryota</taxon>
        <taxon>Fungi</taxon>
        <taxon>Dikarya</taxon>
        <taxon>Basidiomycota</taxon>
        <taxon>Agaricomycotina</taxon>
        <taxon>Agaricomycetes</taxon>
        <taxon>Agaricomycetidae</taxon>
        <taxon>Agaricales</taxon>
        <taxon>Tricholomatineae</taxon>
        <taxon>Lyophyllaceae</taxon>
        <taxon>Lyophyllum</taxon>
    </lineage>
</organism>
<feature type="compositionally biased region" description="Polar residues" evidence="1">
    <location>
        <begin position="165"/>
        <end position="176"/>
    </location>
</feature>
<feature type="compositionally biased region" description="Low complexity" evidence="1">
    <location>
        <begin position="224"/>
        <end position="239"/>
    </location>
</feature>
<comment type="caution">
    <text evidence="3">The sequence shown here is derived from an EMBL/GenBank/DDBJ whole genome shotgun (WGS) entry which is preliminary data.</text>
</comment>
<gene>
    <name evidence="3" type="ORF">LshimejAT787_0211240</name>
</gene>
<feature type="region of interest" description="Disordered" evidence="1">
    <location>
        <begin position="72"/>
        <end position="239"/>
    </location>
</feature>
<dbReference type="EMBL" id="BRPK01000002">
    <property type="protein sequence ID" value="GLB35559.1"/>
    <property type="molecule type" value="Genomic_DNA"/>
</dbReference>
<dbReference type="OrthoDB" id="3265603at2759"/>
<protein>
    <submittedName>
        <fullName evidence="3">Uncharacterized protein</fullName>
    </submittedName>
</protein>
<keyword evidence="2" id="KW-1133">Transmembrane helix</keyword>
<feature type="transmembrane region" description="Helical" evidence="2">
    <location>
        <begin position="36"/>
        <end position="61"/>
    </location>
</feature>
<dbReference type="AlphaFoldDB" id="A0A9P3UII4"/>
<feature type="compositionally biased region" description="Low complexity" evidence="1">
    <location>
        <begin position="182"/>
        <end position="197"/>
    </location>
</feature>
<dbReference type="Proteomes" id="UP001063166">
    <property type="component" value="Unassembled WGS sequence"/>
</dbReference>
<evidence type="ECO:0000256" key="2">
    <source>
        <dbReference type="SAM" id="Phobius"/>
    </source>
</evidence>
<proteinExistence type="predicted"/>
<evidence type="ECO:0000313" key="4">
    <source>
        <dbReference type="Proteomes" id="UP001063166"/>
    </source>
</evidence>